<comment type="caution">
    <text evidence="2">The sequence shown here is derived from an EMBL/GenBank/DDBJ whole genome shotgun (WGS) entry which is preliminary data.</text>
</comment>
<gene>
    <name evidence="2" type="ORF">ACFSBT_00625</name>
</gene>
<organism evidence="2 3">
    <name type="scientific">Halomarina rubra</name>
    <dbReference type="NCBI Taxonomy" id="2071873"/>
    <lineage>
        <taxon>Archaea</taxon>
        <taxon>Methanobacteriati</taxon>
        <taxon>Methanobacteriota</taxon>
        <taxon>Stenosarchaea group</taxon>
        <taxon>Halobacteria</taxon>
        <taxon>Halobacteriales</taxon>
        <taxon>Natronomonadaceae</taxon>
        <taxon>Halomarina</taxon>
    </lineage>
</organism>
<evidence type="ECO:0000313" key="2">
    <source>
        <dbReference type="EMBL" id="MFD1511779.1"/>
    </source>
</evidence>
<dbReference type="InterPro" id="IPR055955">
    <property type="entry name" value="DUF7533"/>
</dbReference>
<keyword evidence="1" id="KW-0472">Membrane</keyword>
<dbReference type="EMBL" id="JBHUDC010000001">
    <property type="protein sequence ID" value="MFD1511779.1"/>
    <property type="molecule type" value="Genomic_DNA"/>
</dbReference>
<keyword evidence="1" id="KW-0812">Transmembrane</keyword>
<keyword evidence="3" id="KW-1185">Reference proteome</keyword>
<dbReference type="Proteomes" id="UP001597187">
    <property type="component" value="Unassembled WGS sequence"/>
</dbReference>
<evidence type="ECO:0000256" key="1">
    <source>
        <dbReference type="SAM" id="Phobius"/>
    </source>
</evidence>
<sequence length="80" mass="8244">MARGIIGTVQLVATLVFAIPVGLFGVMQLVDGNELFGGLLLVAAVGMVLVEEYLTTPQDVPAMAAEKAVDAVVDDPDDDG</sequence>
<keyword evidence="1" id="KW-1133">Transmembrane helix</keyword>
<dbReference type="AlphaFoldDB" id="A0ABD6AQ85"/>
<feature type="transmembrane region" description="Helical" evidence="1">
    <location>
        <begin position="36"/>
        <end position="54"/>
    </location>
</feature>
<feature type="transmembrane region" description="Helical" evidence="1">
    <location>
        <begin position="12"/>
        <end position="30"/>
    </location>
</feature>
<accession>A0ABD6AQ85</accession>
<protein>
    <submittedName>
        <fullName evidence="2">Uncharacterized protein</fullName>
    </submittedName>
</protein>
<proteinExistence type="predicted"/>
<reference evidence="2 3" key="1">
    <citation type="journal article" date="2019" name="Int. J. Syst. Evol. Microbiol.">
        <title>The Global Catalogue of Microorganisms (GCM) 10K type strain sequencing project: providing services to taxonomists for standard genome sequencing and annotation.</title>
        <authorList>
            <consortium name="The Broad Institute Genomics Platform"/>
            <consortium name="The Broad Institute Genome Sequencing Center for Infectious Disease"/>
            <person name="Wu L."/>
            <person name="Ma J."/>
        </authorList>
    </citation>
    <scope>NUCLEOTIDE SEQUENCE [LARGE SCALE GENOMIC DNA]</scope>
    <source>
        <strain evidence="2 3">CGMCC 1.12563</strain>
    </source>
</reference>
<dbReference type="RefSeq" id="WP_250871764.1">
    <property type="nucleotide sequence ID" value="NZ_JALXFV010000001.1"/>
</dbReference>
<evidence type="ECO:0000313" key="3">
    <source>
        <dbReference type="Proteomes" id="UP001597187"/>
    </source>
</evidence>
<dbReference type="Pfam" id="PF24377">
    <property type="entry name" value="DUF7533"/>
    <property type="match status" value="1"/>
</dbReference>
<name>A0ABD6AQ85_9EURY</name>